<accession>A0A4Z2HN39</accession>
<dbReference type="EMBL" id="SRLO01000220">
    <property type="protein sequence ID" value="TNN66383.1"/>
    <property type="molecule type" value="Genomic_DNA"/>
</dbReference>
<keyword evidence="2" id="KW-1185">Reference proteome</keyword>
<dbReference type="Proteomes" id="UP000314294">
    <property type="component" value="Unassembled WGS sequence"/>
</dbReference>
<gene>
    <name evidence="1" type="ORF">EYF80_023422</name>
</gene>
<name>A0A4Z2HN39_9TELE</name>
<evidence type="ECO:0000313" key="1">
    <source>
        <dbReference type="EMBL" id="TNN66383.1"/>
    </source>
</evidence>
<reference evidence="1 2" key="1">
    <citation type="submission" date="2019-03" db="EMBL/GenBank/DDBJ databases">
        <title>First draft genome of Liparis tanakae, snailfish: a comprehensive survey of snailfish specific genes.</title>
        <authorList>
            <person name="Kim W."/>
            <person name="Song I."/>
            <person name="Jeong J.-H."/>
            <person name="Kim D."/>
            <person name="Kim S."/>
            <person name="Ryu S."/>
            <person name="Song J.Y."/>
            <person name="Lee S.K."/>
        </authorList>
    </citation>
    <scope>NUCLEOTIDE SEQUENCE [LARGE SCALE GENOMIC DNA]</scope>
    <source>
        <tissue evidence="1">Muscle</tissue>
    </source>
</reference>
<proteinExistence type="predicted"/>
<organism evidence="1 2">
    <name type="scientific">Liparis tanakae</name>
    <name type="common">Tanaka's snailfish</name>
    <dbReference type="NCBI Taxonomy" id="230148"/>
    <lineage>
        <taxon>Eukaryota</taxon>
        <taxon>Metazoa</taxon>
        <taxon>Chordata</taxon>
        <taxon>Craniata</taxon>
        <taxon>Vertebrata</taxon>
        <taxon>Euteleostomi</taxon>
        <taxon>Actinopterygii</taxon>
        <taxon>Neopterygii</taxon>
        <taxon>Teleostei</taxon>
        <taxon>Neoteleostei</taxon>
        <taxon>Acanthomorphata</taxon>
        <taxon>Eupercaria</taxon>
        <taxon>Perciformes</taxon>
        <taxon>Cottioidei</taxon>
        <taxon>Cottales</taxon>
        <taxon>Liparidae</taxon>
        <taxon>Liparis</taxon>
    </lineage>
</organism>
<comment type="caution">
    <text evidence="1">The sequence shown here is derived from an EMBL/GenBank/DDBJ whole genome shotgun (WGS) entry which is preliminary data.</text>
</comment>
<protein>
    <submittedName>
        <fullName evidence="1">Uncharacterized protein</fullName>
    </submittedName>
</protein>
<sequence>MSLACRFSGRPKLLKCHCCRSPGCLFSTALLPPLSPPPHSLQCPSTCPPASPTLYGGLWYVYKPFHTGIRT</sequence>
<evidence type="ECO:0000313" key="2">
    <source>
        <dbReference type="Proteomes" id="UP000314294"/>
    </source>
</evidence>
<dbReference type="AlphaFoldDB" id="A0A4Z2HN39"/>